<protein>
    <submittedName>
        <fullName evidence="2">Uncharacterized protein</fullName>
    </submittedName>
</protein>
<evidence type="ECO:0000313" key="2">
    <source>
        <dbReference type="EMBL" id="KMM69387.1"/>
    </source>
</evidence>
<feature type="compositionally biased region" description="Basic and acidic residues" evidence="1">
    <location>
        <begin position="8"/>
        <end position="22"/>
    </location>
</feature>
<proteinExistence type="predicted"/>
<dbReference type="VEuPathDB" id="FungiDB:CPAG_05703"/>
<reference evidence="3" key="3">
    <citation type="journal article" date="2010" name="Genome Res.">
        <title>Population genomic sequencing of Coccidioides fungi reveals recent hybridization and transposon control.</title>
        <authorList>
            <person name="Neafsey D.E."/>
            <person name="Barker B.M."/>
            <person name="Sharpton T.J."/>
            <person name="Stajich J.E."/>
            <person name="Park D.J."/>
            <person name="Whiston E."/>
            <person name="Hung C.-Y."/>
            <person name="McMahan C."/>
            <person name="White J."/>
            <person name="Sykes S."/>
            <person name="Heiman D."/>
            <person name="Young S."/>
            <person name="Zeng Q."/>
            <person name="Abouelleil A."/>
            <person name="Aftuck L."/>
            <person name="Bessette D."/>
            <person name="Brown A."/>
            <person name="FitzGerald M."/>
            <person name="Lui A."/>
            <person name="Macdonald J.P."/>
            <person name="Priest M."/>
            <person name="Orbach M.J."/>
            <person name="Galgiani J.N."/>
            <person name="Kirkland T.N."/>
            <person name="Cole G.T."/>
            <person name="Birren B.W."/>
            <person name="Henn M.R."/>
            <person name="Taylor J.W."/>
            <person name="Rounsley S.D."/>
        </authorList>
    </citation>
    <scope>NUCLEOTIDE SEQUENCE [LARGE SCALE GENOMIC DNA]</scope>
    <source>
        <strain evidence="3">RMSCC 3488</strain>
    </source>
</reference>
<dbReference type="Proteomes" id="UP000054567">
    <property type="component" value="Unassembled WGS sequence"/>
</dbReference>
<sequence length="152" mass="15981">MSSLDANEGSKWKGDRQARDDMCTGASPPPPQRKGCGSPALALALIHSLSGPADLRPETGHQDANGKARRPTLTLGEGKLADITLFLDSVHHKSQPNGTLVGEITSISAPTSICRIHIHPLQEHLITCGPSGSAYADKPAYLTGAPCKRLAE</sequence>
<feature type="region of interest" description="Disordered" evidence="1">
    <location>
        <begin position="1"/>
        <end position="38"/>
    </location>
</feature>
<evidence type="ECO:0000256" key="1">
    <source>
        <dbReference type="SAM" id="MobiDB-lite"/>
    </source>
</evidence>
<feature type="compositionally biased region" description="Basic and acidic residues" evidence="1">
    <location>
        <begin position="55"/>
        <end position="66"/>
    </location>
</feature>
<name>A0A0J6ICH8_COCPO</name>
<evidence type="ECO:0000313" key="3">
    <source>
        <dbReference type="Proteomes" id="UP000054567"/>
    </source>
</evidence>
<feature type="region of interest" description="Disordered" evidence="1">
    <location>
        <begin position="51"/>
        <end position="72"/>
    </location>
</feature>
<organism evidence="2 3">
    <name type="scientific">Coccidioides posadasii RMSCC 3488</name>
    <dbReference type="NCBI Taxonomy" id="454284"/>
    <lineage>
        <taxon>Eukaryota</taxon>
        <taxon>Fungi</taxon>
        <taxon>Dikarya</taxon>
        <taxon>Ascomycota</taxon>
        <taxon>Pezizomycotina</taxon>
        <taxon>Eurotiomycetes</taxon>
        <taxon>Eurotiomycetidae</taxon>
        <taxon>Onygenales</taxon>
        <taxon>Onygenaceae</taxon>
        <taxon>Coccidioides</taxon>
    </lineage>
</organism>
<accession>A0A0J6ICH8</accession>
<gene>
    <name evidence="2" type="ORF">CPAG_05703</name>
</gene>
<dbReference type="AlphaFoldDB" id="A0A0J6ICH8"/>
<dbReference type="EMBL" id="DS268111">
    <property type="protein sequence ID" value="KMM69387.1"/>
    <property type="molecule type" value="Genomic_DNA"/>
</dbReference>
<reference evidence="2 3" key="1">
    <citation type="submission" date="2007-06" db="EMBL/GenBank/DDBJ databases">
        <title>The Genome Sequence of Coccidioides posadasii RMSCC_3488.</title>
        <authorList>
            <consortium name="Coccidioides Genome Resources Consortium"/>
            <consortium name="The Broad Institute Genome Sequencing Platform"/>
            <person name="Henn M.R."/>
            <person name="Sykes S."/>
            <person name="Young S."/>
            <person name="Jaffe D."/>
            <person name="Berlin A."/>
            <person name="Alvarez P."/>
            <person name="Butler J."/>
            <person name="Gnerre S."/>
            <person name="Grabherr M."/>
            <person name="Mauceli E."/>
            <person name="Brockman W."/>
            <person name="Kodira C."/>
            <person name="Alvarado L."/>
            <person name="Zeng Q."/>
            <person name="Crawford M."/>
            <person name="Antoine C."/>
            <person name="Devon K."/>
            <person name="Galgiani J."/>
            <person name="Orsborn K."/>
            <person name="Lewis M.L."/>
            <person name="Nusbaum C."/>
            <person name="Galagan J."/>
            <person name="Birren B."/>
        </authorList>
    </citation>
    <scope>NUCLEOTIDE SEQUENCE [LARGE SCALE GENOMIC DNA]</scope>
    <source>
        <strain evidence="2 3">RMSCC 3488</strain>
    </source>
</reference>
<reference evidence="3" key="2">
    <citation type="journal article" date="2009" name="Genome Res.">
        <title>Comparative genomic analyses of the human fungal pathogens Coccidioides and their relatives.</title>
        <authorList>
            <person name="Sharpton T.J."/>
            <person name="Stajich J.E."/>
            <person name="Rounsley S.D."/>
            <person name="Gardner M.J."/>
            <person name="Wortman J.R."/>
            <person name="Jordar V.S."/>
            <person name="Maiti R."/>
            <person name="Kodira C.D."/>
            <person name="Neafsey D.E."/>
            <person name="Zeng Q."/>
            <person name="Hung C.-Y."/>
            <person name="McMahan C."/>
            <person name="Muszewska A."/>
            <person name="Grynberg M."/>
            <person name="Mandel M.A."/>
            <person name="Kellner E.M."/>
            <person name="Barker B.M."/>
            <person name="Galgiani J.N."/>
            <person name="Orbach M.J."/>
            <person name="Kirkland T.N."/>
            <person name="Cole G.T."/>
            <person name="Henn M.R."/>
            <person name="Birren B.W."/>
            <person name="Taylor J.W."/>
        </authorList>
    </citation>
    <scope>NUCLEOTIDE SEQUENCE [LARGE SCALE GENOMIC DNA]</scope>
    <source>
        <strain evidence="3">RMSCC 3488</strain>
    </source>
</reference>